<name>A0A9P7FMI4_9AGAR</name>
<comment type="caution">
    <text evidence="2">The sequence shown here is derived from an EMBL/GenBank/DDBJ whole genome shotgun (WGS) entry which is preliminary data.</text>
</comment>
<feature type="region of interest" description="Disordered" evidence="1">
    <location>
        <begin position="33"/>
        <end position="207"/>
    </location>
</feature>
<proteinExistence type="predicted"/>
<feature type="non-terminal residue" evidence="2">
    <location>
        <position position="255"/>
    </location>
</feature>
<evidence type="ECO:0000256" key="1">
    <source>
        <dbReference type="SAM" id="MobiDB-lite"/>
    </source>
</evidence>
<dbReference type="Proteomes" id="UP000717328">
    <property type="component" value="Unassembled WGS sequence"/>
</dbReference>
<accession>A0A9P7FMI4</accession>
<sequence length="255" mass="28799">MRLSKTKIFEAATVHFLENVFPKCDDAEIPAITQFPDPFVDMGNENDQEDPSGNPEDPPSEDGDDLFIPPTQDHPEQIDRPNSPIPEREPSPDLDNYDEPQLEQQDPAPQQPAPRRTRNPTRRPGNALGDGSPTEQHKMGKRDWKKAVAEDSSKVPYTRSQRKKQQNQQAAAPPPETDHARSDQNTEEVHSNPDLEETALARMSRTGGKELRSFLLSKAVPTQSELPKVYRDIARMPKALQKEWHKACEDELEAL</sequence>
<dbReference type="OrthoDB" id="2756770at2759"/>
<feature type="compositionally biased region" description="Basic and acidic residues" evidence="1">
    <location>
        <begin position="135"/>
        <end position="153"/>
    </location>
</feature>
<feature type="compositionally biased region" description="Basic and acidic residues" evidence="1">
    <location>
        <begin position="176"/>
        <end position="193"/>
    </location>
</feature>
<protein>
    <submittedName>
        <fullName evidence="2">Uncharacterized protein</fullName>
    </submittedName>
</protein>
<keyword evidence="3" id="KW-1185">Reference proteome</keyword>
<reference evidence="2" key="1">
    <citation type="submission" date="2021-02" db="EMBL/GenBank/DDBJ databases">
        <authorList>
            <person name="Nieuwenhuis M."/>
            <person name="Van De Peppel L.J.J."/>
        </authorList>
    </citation>
    <scope>NUCLEOTIDE SEQUENCE</scope>
    <source>
        <strain evidence="2">D49</strain>
    </source>
</reference>
<dbReference type="EMBL" id="JABCKI010008204">
    <property type="protein sequence ID" value="KAG5633319.1"/>
    <property type="molecule type" value="Genomic_DNA"/>
</dbReference>
<organism evidence="2 3">
    <name type="scientific">Sphagnurus paluster</name>
    <dbReference type="NCBI Taxonomy" id="117069"/>
    <lineage>
        <taxon>Eukaryota</taxon>
        <taxon>Fungi</taxon>
        <taxon>Dikarya</taxon>
        <taxon>Basidiomycota</taxon>
        <taxon>Agaricomycotina</taxon>
        <taxon>Agaricomycetes</taxon>
        <taxon>Agaricomycetidae</taxon>
        <taxon>Agaricales</taxon>
        <taxon>Tricholomatineae</taxon>
        <taxon>Lyophyllaceae</taxon>
        <taxon>Sphagnurus</taxon>
    </lineage>
</organism>
<dbReference type="AlphaFoldDB" id="A0A9P7FMI4"/>
<gene>
    <name evidence="2" type="ORF">H0H81_008783</name>
</gene>
<reference evidence="2" key="2">
    <citation type="submission" date="2021-10" db="EMBL/GenBank/DDBJ databases">
        <title>Phylogenomics reveals ancestral predisposition of the termite-cultivated fungus Termitomyces towards a domesticated lifestyle.</title>
        <authorList>
            <person name="Auxier B."/>
            <person name="Grum-Grzhimaylo A."/>
            <person name="Cardenas M.E."/>
            <person name="Lodge J.D."/>
            <person name="Laessoe T."/>
            <person name="Pedersen O."/>
            <person name="Smith M.E."/>
            <person name="Kuyper T.W."/>
            <person name="Franco-Molano E.A."/>
            <person name="Baroni T.J."/>
            <person name="Aanen D.K."/>
        </authorList>
    </citation>
    <scope>NUCLEOTIDE SEQUENCE</scope>
    <source>
        <strain evidence="2">D49</strain>
    </source>
</reference>
<evidence type="ECO:0000313" key="3">
    <source>
        <dbReference type="Proteomes" id="UP000717328"/>
    </source>
</evidence>
<evidence type="ECO:0000313" key="2">
    <source>
        <dbReference type="EMBL" id="KAG5633319.1"/>
    </source>
</evidence>